<accession>A0A9X1Z1Y1</accession>
<dbReference type="FunFam" id="3.40.50.300:FF:000006">
    <property type="entry name" value="DNA-binding transcriptional regulator NtrC"/>
    <property type="match status" value="1"/>
</dbReference>
<dbReference type="AlphaFoldDB" id="A0A9X1Z1Y1"/>
<evidence type="ECO:0000259" key="8">
    <source>
        <dbReference type="PROSITE" id="PS50110"/>
    </source>
</evidence>
<name>A0A9X1Z1Y1_9PSED</name>
<dbReference type="PROSITE" id="PS00688">
    <property type="entry name" value="SIGMA54_INTERACT_3"/>
    <property type="match status" value="1"/>
</dbReference>
<evidence type="ECO:0000256" key="6">
    <source>
        <dbReference type="PROSITE-ProRule" id="PRU00169"/>
    </source>
</evidence>
<protein>
    <submittedName>
        <fullName evidence="9">Sigma-54 dependent transcriptional regulator</fullName>
    </submittedName>
</protein>
<keyword evidence="4" id="KW-0238">DNA-binding</keyword>
<dbReference type="PROSITE" id="PS50045">
    <property type="entry name" value="SIGMA54_INTERACT_4"/>
    <property type="match status" value="1"/>
</dbReference>
<dbReference type="GO" id="GO:0005524">
    <property type="term" value="F:ATP binding"/>
    <property type="evidence" value="ECO:0007669"/>
    <property type="project" value="UniProtKB-KW"/>
</dbReference>
<dbReference type="PROSITE" id="PS00676">
    <property type="entry name" value="SIGMA54_INTERACT_2"/>
    <property type="match status" value="1"/>
</dbReference>
<evidence type="ECO:0000313" key="9">
    <source>
        <dbReference type="EMBL" id="MCK9802290.1"/>
    </source>
</evidence>
<dbReference type="InterPro" id="IPR058031">
    <property type="entry name" value="AAA_lid_NorR"/>
</dbReference>
<feature type="domain" description="Response regulatory" evidence="8">
    <location>
        <begin position="8"/>
        <end position="122"/>
    </location>
</feature>
<dbReference type="GO" id="GO:0000160">
    <property type="term" value="P:phosphorelay signal transduction system"/>
    <property type="evidence" value="ECO:0007669"/>
    <property type="project" value="InterPro"/>
</dbReference>
<evidence type="ECO:0000256" key="3">
    <source>
        <dbReference type="ARBA" id="ARBA00023015"/>
    </source>
</evidence>
<keyword evidence="3" id="KW-0805">Transcription regulation</keyword>
<dbReference type="SMART" id="SM00448">
    <property type="entry name" value="REC"/>
    <property type="match status" value="1"/>
</dbReference>
<evidence type="ECO:0000256" key="1">
    <source>
        <dbReference type="ARBA" id="ARBA00022741"/>
    </source>
</evidence>
<evidence type="ECO:0000256" key="5">
    <source>
        <dbReference type="ARBA" id="ARBA00023163"/>
    </source>
</evidence>
<dbReference type="SUPFAM" id="SSF52540">
    <property type="entry name" value="P-loop containing nucleoside triphosphate hydrolases"/>
    <property type="match status" value="1"/>
</dbReference>
<dbReference type="InterPro" id="IPR002197">
    <property type="entry name" value="HTH_Fis"/>
</dbReference>
<dbReference type="SMART" id="SM00382">
    <property type="entry name" value="AAA"/>
    <property type="match status" value="1"/>
</dbReference>
<dbReference type="Gene3D" id="3.40.50.300">
    <property type="entry name" value="P-loop containing nucleotide triphosphate hydrolases"/>
    <property type="match status" value="1"/>
</dbReference>
<dbReference type="PANTHER" id="PTHR32071">
    <property type="entry name" value="TRANSCRIPTIONAL REGULATORY PROTEIN"/>
    <property type="match status" value="1"/>
</dbReference>
<dbReference type="GO" id="GO:0043565">
    <property type="term" value="F:sequence-specific DNA binding"/>
    <property type="evidence" value="ECO:0007669"/>
    <property type="project" value="InterPro"/>
</dbReference>
<dbReference type="InterPro" id="IPR003593">
    <property type="entry name" value="AAA+_ATPase"/>
</dbReference>
<organism evidence="9 10">
    <name type="scientific">Pseudomonas morbosilactucae</name>
    <dbReference type="NCBI Taxonomy" id="2938197"/>
    <lineage>
        <taxon>Bacteria</taxon>
        <taxon>Pseudomonadati</taxon>
        <taxon>Pseudomonadota</taxon>
        <taxon>Gammaproteobacteria</taxon>
        <taxon>Pseudomonadales</taxon>
        <taxon>Pseudomonadaceae</taxon>
        <taxon>Pseudomonas</taxon>
    </lineage>
</organism>
<dbReference type="PRINTS" id="PR01590">
    <property type="entry name" value="HTHFIS"/>
</dbReference>
<dbReference type="Pfam" id="PF00158">
    <property type="entry name" value="Sigma54_activat"/>
    <property type="match status" value="1"/>
</dbReference>
<dbReference type="Pfam" id="PF00072">
    <property type="entry name" value="Response_reg"/>
    <property type="match status" value="1"/>
</dbReference>
<dbReference type="PROSITE" id="PS00675">
    <property type="entry name" value="SIGMA54_INTERACT_1"/>
    <property type="match status" value="1"/>
</dbReference>
<dbReference type="InterPro" id="IPR027417">
    <property type="entry name" value="P-loop_NTPase"/>
</dbReference>
<dbReference type="GO" id="GO:0006355">
    <property type="term" value="P:regulation of DNA-templated transcription"/>
    <property type="evidence" value="ECO:0007669"/>
    <property type="project" value="InterPro"/>
</dbReference>
<dbReference type="InterPro" id="IPR009057">
    <property type="entry name" value="Homeodomain-like_sf"/>
</dbReference>
<dbReference type="Gene3D" id="1.10.10.60">
    <property type="entry name" value="Homeodomain-like"/>
    <property type="match status" value="1"/>
</dbReference>
<evidence type="ECO:0000313" key="10">
    <source>
        <dbReference type="Proteomes" id="UP001155059"/>
    </source>
</evidence>
<dbReference type="EMBL" id="JALQCW010000121">
    <property type="protein sequence ID" value="MCK9802290.1"/>
    <property type="molecule type" value="Genomic_DNA"/>
</dbReference>
<dbReference type="SUPFAM" id="SSF52172">
    <property type="entry name" value="CheY-like"/>
    <property type="match status" value="1"/>
</dbReference>
<evidence type="ECO:0000256" key="2">
    <source>
        <dbReference type="ARBA" id="ARBA00022840"/>
    </source>
</evidence>
<keyword evidence="1" id="KW-0547">Nucleotide-binding</keyword>
<reference evidence="9 10" key="1">
    <citation type="journal article" date="2022" name="Int. J. Syst. Evol. Microbiol.">
        <title>Pseudomonas aegrilactucae sp. nov. and Pseudomonas morbosilactucae sp. nov., pathogens causing bacterial rot of lettuce in Japan.</title>
        <authorList>
            <person name="Sawada H."/>
            <person name="Fujikawa T."/>
            <person name="Satou M."/>
        </authorList>
    </citation>
    <scope>NUCLEOTIDE SEQUENCE [LARGE SCALE GENOMIC DNA]</scope>
    <source>
        <strain evidence="9 10">MAFF 302030</strain>
    </source>
</reference>
<evidence type="ECO:0000259" key="7">
    <source>
        <dbReference type="PROSITE" id="PS50045"/>
    </source>
</evidence>
<dbReference type="PANTHER" id="PTHR32071:SF100">
    <property type="entry name" value="RESPONSE REGULATOR PROTEIN PILR"/>
    <property type="match status" value="1"/>
</dbReference>
<dbReference type="PROSITE" id="PS50110">
    <property type="entry name" value="RESPONSE_REGULATORY"/>
    <property type="match status" value="1"/>
</dbReference>
<feature type="domain" description="Sigma-54 factor interaction" evidence="7">
    <location>
        <begin position="134"/>
        <end position="363"/>
    </location>
</feature>
<feature type="modified residue" description="4-aspartylphosphate" evidence="6">
    <location>
        <position position="57"/>
    </location>
</feature>
<dbReference type="Gene3D" id="1.10.8.60">
    <property type="match status" value="1"/>
</dbReference>
<keyword evidence="2" id="KW-0067">ATP-binding</keyword>
<dbReference type="InterPro" id="IPR025662">
    <property type="entry name" value="Sigma_54_int_dom_ATP-bd_1"/>
</dbReference>
<dbReference type="InterPro" id="IPR011006">
    <property type="entry name" value="CheY-like_superfamily"/>
</dbReference>
<dbReference type="InterPro" id="IPR025944">
    <property type="entry name" value="Sigma_54_int_dom_CS"/>
</dbReference>
<dbReference type="InterPro" id="IPR025943">
    <property type="entry name" value="Sigma_54_int_dom_ATP-bd_2"/>
</dbReference>
<dbReference type="Pfam" id="PF25601">
    <property type="entry name" value="AAA_lid_14"/>
    <property type="match status" value="1"/>
</dbReference>
<sequence>MYTGSAPKVLVVDDDPHARASLEISLSRMKLHSQGARNLHEARGWLARERFDLCLADPHLPDGSALTLLPHLQQCQPQTPLALISTSDQHDSTTRALEAGAFEVLGKPVAPGRLRELVNHALAVPSLPATGNPLLGESPPMLRLRRHIDKLARSLAAIYISGESGSGKERVARLIHERGPRARRPFVAVNCGAIPSELMESEFFGHRKGSFSGAIDDRPGLFQAAQGGTLFLDEIADLPLAMQVKLLRVLQEKTVRSIGNPQETRLDVRVLCATHKTLEREVAAGRFRQDLYYRLNVIELRVPPLRERQQDIPLLASGILQRLAKTAGQPPMPLTPQALQALLDYPFPGNVRELENILERAHTLCDAPSIGLTDLHLAQEHRPLSGSGTSVQAERIDLPSHLLEVERQLIVQALLESRWNRTAAAQRLGLSFRSMRYRMEKLGLD</sequence>
<reference evidence="9 10" key="2">
    <citation type="journal article" date="2023" name="Plant Pathol.">
        <title>Dismantling and reorganizing Pseudomonas marginalis sensu#lato.</title>
        <authorList>
            <person name="Sawada H."/>
            <person name="Fujikawa T."/>
            <person name="Satou M."/>
        </authorList>
    </citation>
    <scope>NUCLEOTIDE SEQUENCE [LARGE SCALE GENOMIC DNA]</scope>
    <source>
        <strain evidence="9 10">MAFF 302030</strain>
    </source>
</reference>
<dbReference type="CDD" id="cd00009">
    <property type="entry name" value="AAA"/>
    <property type="match status" value="1"/>
</dbReference>
<keyword evidence="6" id="KW-0597">Phosphoprotein</keyword>
<dbReference type="RefSeq" id="WP_268267345.1">
    <property type="nucleotide sequence ID" value="NZ_JALQCW010000121.1"/>
</dbReference>
<evidence type="ECO:0000256" key="4">
    <source>
        <dbReference type="ARBA" id="ARBA00023125"/>
    </source>
</evidence>
<keyword evidence="5" id="KW-0804">Transcription</keyword>
<gene>
    <name evidence="9" type="ORF">M1B34_32735</name>
</gene>
<dbReference type="Gene3D" id="3.40.50.2300">
    <property type="match status" value="1"/>
</dbReference>
<dbReference type="SUPFAM" id="SSF46689">
    <property type="entry name" value="Homeodomain-like"/>
    <property type="match status" value="1"/>
</dbReference>
<proteinExistence type="predicted"/>
<dbReference type="Proteomes" id="UP001155059">
    <property type="component" value="Unassembled WGS sequence"/>
</dbReference>
<dbReference type="Pfam" id="PF02954">
    <property type="entry name" value="HTH_8"/>
    <property type="match status" value="1"/>
</dbReference>
<dbReference type="InterPro" id="IPR002078">
    <property type="entry name" value="Sigma_54_int"/>
</dbReference>
<dbReference type="InterPro" id="IPR001789">
    <property type="entry name" value="Sig_transdc_resp-reg_receiver"/>
</dbReference>
<comment type="caution">
    <text evidence="9">The sequence shown here is derived from an EMBL/GenBank/DDBJ whole genome shotgun (WGS) entry which is preliminary data.</text>
</comment>